<sequence length="163" mass="16951">MYALAVLLLLGIGAMFGRVGQQNESKASAATLSSYETALSEAEKKADYWKEQYESSPTAETTAAPAPTTTAEPTTTEAPPPPTTEAPTPSFGAGTYLVNVDIPPGTYQSSGGSTCYWERLSGTSGEFDDIIANDLPAGQAIVTIEPTDVAFSSTGCGTWTLVP</sequence>
<dbReference type="OrthoDB" id="166978at2"/>
<dbReference type="Proteomes" id="UP000463857">
    <property type="component" value="Chromosome"/>
</dbReference>
<keyword evidence="3" id="KW-1185">Reference proteome</keyword>
<dbReference type="InParanoid" id="A0A7L4YQK7"/>
<reference evidence="2 3" key="1">
    <citation type="journal article" date="2018" name="Int. J. Syst. Evol. Microbiol.">
        <title>Epidermidibacterium keratini gen. nov., sp. nov., a member of the family Sporichthyaceae, isolated from keratin epidermis.</title>
        <authorList>
            <person name="Lee D.G."/>
            <person name="Trujillo M.E."/>
            <person name="Kang S."/>
            <person name="Nam J.J."/>
            <person name="Kim Y.J."/>
        </authorList>
    </citation>
    <scope>NUCLEOTIDE SEQUENCE [LARGE SCALE GENOMIC DNA]</scope>
    <source>
        <strain evidence="2 3">EPI-7</strain>
    </source>
</reference>
<dbReference type="AlphaFoldDB" id="A0A7L4YQK7"/>
<accession>A0A7L4YQK7</accession>
<organism evidence="2 3">
    <name type="scientific">Epidermidibacterium keratini</name>
    <dbReference type="NCBI Taxonomy" id="1891644"/>
    <lineage>
        <taxon>Bacteria</taxon>
        <taxon>Bacillati</taxon>
        <taxon>Actinomycetota</taxon>
        <taxon>Actinomycetes</taxon>
        <taxon>Sporichthyales</taxon>
        <taxon>Sporichthyaceae</taxon>
        <taxon>Epidermidibacterium</taxon>
    </lineage>
</organism>
<feature type="compositionally biased region" description="Low complexity" evidence="1">
    <location>
        <begin position="57"/>
        <end position="77"/>
    </location>
</feature>
<evidence type="ECO:0000256" key="1">
    <source>
        <dbReference type="SAM" id="MobiDB-lite"/>
    </source>
</evidence>
<evidence type="ECO:0000313" key="3">
    <source>
        <dbReference type="Proteomes" id="UP000463857"/>
    </source>
</evidence>
<feature type="region of interest" description="Disordered" evidence="1">
    <location>
        <begin position="49"/>
        <end position="95"/>
    </location>
</feature>
<dbReference type="RefSeq" id="WP_159546177.1">
    <property type="nucleotide sequence ID" value="NZ_CP047156.1"/>
</dbReference>
<protein>
    <submittedName>
        <fullName evidence="2">Uncharacterized protein</fullName>
    </submittedName>
</protein>
<evidence type="ECO:0000313" key="2">
    <source>
        <dbReference type="EMBL" id="QHC01069.1"/>
    </source>
</evidence>
<proteinExistence type="predicted"/>
<dbReference type="EMBL" id="CP047156">
    <property type="protein sequence ID" value="QHC01069.1"/>
    <property type="molecule type" value="Genomic_DNA"/>
</dbReference>
<gene>
    <name evidence="2" type="ORF">EK0264_12730</name>
</gene>
<dbReference type="KEGG" id="eke:EK0264_12730"/>
<dbReference type="SMR" id="A0A7L4YQK7"/>
<name>A0A7L4YQK7_9ACTN</name>